<dbReference type="NCBIfam" id="TIGR01983">
    <property type="entry name" value="UbiG"/>
    <property type="match status" value="1"/>
</dbReference>
<dbReference type="InterPro" id="IPR013216">
    <property type="entry name" value="Methyltransf_11"/>
</dbReference>
<name>A0A1Y6BXB6_9PROT</name>
<dbReference type="GO" id="GO:0032259">
    <property type="term" value="P:methylation"/>
    <property type="evidence" value="ECO:0007669"/>
    <property type="project" value="UniProtKB-KW"/>
</dbReference>
<dbReference type="UniPathway" id="UPA00232"/>
<dbReference type="GO" id="GO:0010420">
    <property type="term" value="F:polyprenyldihydroxybenzoate methyltransferase activity"/>
    <property type="evidence" value="ECO:0007669"/>
    <property type="project" value="InterPro"/>
</dbReference>
<keyword evidence="8" id="KW-1185">Reference proteome</keyword>
<accession>A0A1Y6BXB6</accession>
<evidence type="ECO:0000313" key="8">
    <source>
        <dbReference type="Proteomes" id="UP000192917"/>
    </source>
</evidence>
<feature type="domain" description="Methyltransferase type 11" evidence="6">
    <location>
        <begin position="74"/>
        <end position="168"/>
    </location>
</feature>
<dbReference type="InterPro" id="IPR010233">
    <property type="entry name" value="UbiG_MeTrfase"/>
</dbReference>
<feature type="binding site" evidence="5">
    <location>
        <position position="46"/>
    </location>
    <ligand>
        <name>S-adenosyl-L-methionine</name>
        <dbReference type="ChEBI" id="CHEBI:59789"/>
    </ligand>
</feature>
<feature type="binding site" evidence="5">
    <location>
        <position position="77"/>
    </location>
    <ligand>
        <name>S-adenosyl-L-methionine</name>
        <dbReference type="ChEBI" id="CHEBI:59789"/>
    </ligand>
</feature>
<dbReference type="Pfam" id="PF08241">
    <property type="entry name" value="Methyltransf_11"/>
    <property type="match status" value="1"/>
</dbReference>
<feature type="binding site" evidence="5">
    <location>
        <position position="98"/>
    </location>
    <ligand>
        <name>S-adenosyl-L-methionine</name>
        <dbReference type="ChEBI" id="CHEBI:59789"/>
    </ligand>
</feature>
<comment type="pathway">
    <text evidence="5">Cofactor biosynthesis; ubiquinone biosynthesis.</text>
</comment>
<dbReference type="Proteomes" id="UP000192917">
    <property type="component" value="Unassembled WGS sequence"/>
</dbReference>
<keyword evidence="7" id="KW-0830">Ubiquinone</keyword>
<dbReference type="Gene3D" id="3.40.50.150">
    <property type="entry name" value="Vaccinia Virus protein VP39"/>
    <property type="match status" value="1"/>
</dbReference>
<dbReference type="GO" id="GO:0102208">
    <property type="term" value="F:2-polyprenyl-6-hydroxyphenol methylase activity"/>
    <property type="evidence" value="ECO:0007669"/>
    <property type="project" value="UniProtKB-EC"/>
</dbReference>
<evidence type="ECO:0000256" key="3">
    <source>
        <dbReference type="ARBA" id="ARBA00022688"/>
    </source>
</evidence>
<keyword evidence="4 5" id="KW-0949">S-adenosyl-L-methionine</keyword>
<dbReference type="AlphaFoldDB" id="A0A1Y6BXB6"/>
<dbReference type="PANTHER" id="PTHR43464:SF19">
    <property type="entry name" value="UBIQUINONE BIOSYNTHESIS O-METHYLTRANSFERASE, MITOCHONDRIAL"/>
    <property type="match status" value="1"/>
</dbReference>
<evidence type="ECO:0000256" key="1">
    <source>
        <dbReference type="ARBA" id="ARBA00022603"/>
    </source>
</evidence>
<organism evidence="7 8">
    <name type="scientific">Tistlia consotensis USBA 355</name>
    <dbReference type="NCBI Taxonomy" id="560819"/>
    <lineage>
        <taxon>Bacteria</taxon>
        <taxon>Pseudomonadati</taxon>
        <taxon>Pseudomonadota</taxon>
        <taxon>Alphaproteobacteria</taxon>
        <taxon>Rhodospirillales</taxon>
        <taxon>Rhodovibrionaceae</taxon>
        <taxon>Tistlia</taxon>
    </lineage>
</organism>
<feature type="binding site" evidence="5">
    <location>
        <position position="141"/>
    </location>
    <ligand>
        <name>S-adenosyl-L-methionine</name>
        <dbReference type="ChEBI" id="CHEBI:59789"/>
    </ligand>
</feature>
<dbReference type="EC" id="2.1.1.222" evidence="5"/>
<dbReference type="EMBL" id="FWZX01000011">
    <property type="protein sequence ID" value="SMF33700.1"/>
    <property type="molecule type" value="Genomic_DNA"/>
</dbReference>
<evidence type="ECO:0000259" key="6">
    <source>
        <dbReference type="Pfam" id="PF08241"/>
    </source>
</evidence>
<evidence type="ECO:0000313" key="7">
    <source>
        <dbReference type="EMBL" id="SMF33700.1"/>
    </source>
</evidence>
<proteinExistence type="inferred from homology"/>
<protein>
    <recommendedName>
        <fullName evidence="5">Ubiquinone biosynthesis O-methyltransferase</fullName>
    </recommendedName>
    <alternativeName>
        <fullName evidence="5">2-polyprenyl-6-hydroxyphenol methylase</fullName>
        <ecNumber evidence="5">2.1.1.222</ecNumber>
    </alternativeName>
    <alternativeName>
        <fullName evidence="5">3-demethylubiquinone 3-O-methyltransferase</fullName>
        <ecNumber evidence="5">2.1.1.64</ecNumber>
    </alternativeName>
</protein>
<dbReference type="InterPro" id="IPR029063">
    <property type="entry name" value="SAM-dependent_MTases_sf"/>
</dbReference>
<dbReference type="CDD" id="cd02440">
    <property type="entry name" value="AdoMet_MTases"/>
    <property type="match status" value="1"/>
</dbReference>
<sequence>MTTTRERQKTHATVDPAEVEKFSALAEDWWDPEGRSRALHRLNPVRLAYIRDRACRRFGRNPLAERPLAGLSVLDVGCGGGLVTEPLARLGARVTGLDATPAAIAVAEAHAGAQDLEIEYRQATAAELVAEGRAFDLVLALEIVEHVAEPAVFLADCAALVAPGGGLALSTFNRTGKAFLLGVVAAEYLLRWVPQGTHDWRRFLRPSEVAGALRPEGLTVRDVQGLVYNPLTEAWRLSRGDLDVSYLLWAERD</sequence>
<comment type="function">
    <text evidence="5">O-methyltransferase that catalyzes the 2 O-methylation steps in the ubiquinone biosynthetic pathway.</text>
</comment>
<dbReference type="GO" id="GO:0061542">
    <property type="term" value="F:3-demethylubiquinol 3-O-methyltransferase activity"/>
    <property type="evidence" value="ECO:0007669"/>
    <property type="project" value="UniProtKB-UniRule"/>
</dbReference>
<evidence type="ECO:0000256" key="4">
    <source>
        <dbReference type="ARBA" id="ARBA00022691"/>
    </source>
</evidence>
<dbReference type="SUPFAM" id="SSF53335">
    <property type="entry name" value="S-adenosyl-L-methionine-dependent methyltransferases"/>
    <property type="match status" value="1"/>
</dbReference>
<dbReference type="RefSeq" id="WP_235017131.1">
    <property type="nucleotide sequence ID" value="NZ_FWZX01000011.1"/>
</dbReference>
<dbReference type="STRING" id="560819.SAMN05428998_111149"/>
<keyword evidence="3 5" id="KW-0831">Ubiquinone biosynthesis</keyword>
<comment type="catalytic activity">
    <reaction evidence="5">
        <text>a 3-(all-trans-polyprenyl)benzene-1,2-diol + S-adenosyl-L-methionine = a 2-methoxy-6-(all-trans-polyprenyl)phenol + S-adenosyl-L-homocysteine + H(+)</text>
        <dbReference type="Rhea" id="RHEA:31411"/>
        <dbReference type="Rhea" id="RHEA-COMP:9550"/>
        <dbReference type="Rhea" id="RHEA-COMP:9551"/>
        <dbReference type="ChEBI" id="CHEBI:15378"/>
        <dbReference type="ChEBI" id="CHEBI:57856"/>
        <dbReference type="ChEBI" id="CHEBI:59789"/>
        <dbReference type="ChEBI" id="CHEBI:62729"/>
        <dbReference type="ChEBI" id="CHEBI:62731"/>
        <dbReference type="EC" id="2.1.1.222"/>
    </reaction>
</comment>
<gene>
    <name evidence="5" type="primary">ubiG</name>
    <name evidence="7" type="ORF">SAMN05428998_111149</name>
</gene>
<evidence type="ECO:0000256" key="5">
    <source>
        <dbReference type="HAMAP-Rule" id="MF_00472"/>
    </source>
</evidence>
<reference evidence="7 8" key="1">
    <citation type="submission" date="2017-04" db="EMBL/GenBank/DDBJ databases">
        <authorList>
            <person name="Afonso C.L."/>
            <person name="Miller P.J."/>
            <person name="Scott M.A."/>
            <person name="Spackman E."/>
            <person name="Goraichik I."/>
            <person name="Dimitrov K.M."/>
            <person name="Suarez D.L."/>
            <person name="Swayne D.E."/>
        </authorList>
    </citation>
    <scope>NUCLEOTIDE SEQUENCE [LARGE SCALE GENOMIC DNA]</scope>
    <source>
        <strain evidence="7 8">USBA 355</strain>
    </source>
</reference>
<evidence type="ECO:0000256" key="2">
    <source>
        <dbReference type="ARBA" id="ARBA00022679"/>
    </source>
</evidence>
<dbReference type="HAMAP" id="MF_00472">
    <property type="entry name" value="UbiG"/>
    <property type="match status" value="1"/>
</dbReference>
<dbReference type="PANTHER" id="PTHR43464">
    <property type="entry name" value="METHYLTRANSFERASE"/>
    <property type="match status" value="1"/>
</dbReference>
<comment type="similarity">
    <text evidence="5">Belongs to the methyltransferase superfamily. UbiG/COQ3 family.</text>
</comment>
<keyword evidence="1 5" id="KW-0489">Methyltransferase</keyword>
<keyword evidence="2 5" id="KW-0808">Transferase</keyword>
<dbReference type="EC" id="2.1.1.64" evidence="5"/>
<comment type="catalytic activity">
    <reaction evidence="5">
        <text>a 3-demethylubiquinol + S-adenosyl-L-methionine = a ubiquinol + S-adenosyl-L-homocysteine + H(+)</text>
        <dbReference type="Rhea" id="RHEA:44380"/>
        <dbReference type="Rhea" id="RHEA-COMP:9566"/>
        <dbReference type="Rhea" id="RHEA-COMP:10914"/>
        <dbReference type="ChEBI" id="CHEBI:15378"/>
        <dbReference type="ChEBI" id="CHEBI:17976"/>
        <dbReference type="ChEBI" id="CHEBI:57856"/>
        <dbReference type="ChEBI" id="CHEBI:59789"/>
        <dbReference type="ChEBI" id="CHEBI:84422"/>
        <dbReference type="EC" id="2.1.1.64"/>
    </reaction>
</comment>